<evidence type="ECO:0000256" key="1">
    <source>
        <dbReference type="SAM" id="Phobius"/>
    </source>
</evidence>
<keyword evidence="1" id="KW-0472">Membrane</keyword>
<keyword evidence="1" id="KW-1133">Transmembrane helix</keyword>
<dbReference type="AlphaFoldDB" id="A0A7T6ZBT5"/>
<gene>
    <name evidence="2" type="ORF">HUG20_09830</name>
</gene>
<accession>A0A7T6ZBT5</accession>
<dbReference type="KEGG" id="scib:HUG20_09830"/>
<evidence type="ECO:0000313" key="3">
    <source>
        <dbReference type="Proteomes" id="UP000595349"/>
    </source>
</evidence>
<organism evidence="2 3">
    <name type="scientific">Salicibibacter cibi</name>
    <dbReference type="NCBI Taxonomy" id="2743001"/>
    <lineage>
        <taxon>Bacteria</taxon>
        <taxon>Bacillati</taxon>
        <taxon>Bacillota</taxon>
        <taxon>Bacilli</taxon>
        <taxon>Bacillales</taxon>
        <taxon>Bacillaceae</taxon>
        <taxon>Salicibibacter</taxon>
    </lineage>
</organism>
<keyword evidence="3" id="KW-1185">Reference proteome</keyword>
<dbReference type="EMBL" id="CP054706">
    <property type="protein sequence ID" value="QQK80156.1"/>
    <property type="molecule type" value="Genomic_DNA"/>
</dbReference>
<evidence type="ECO:0000313" key="2">
    <source>
        <dbReference type="EMBL" id="QQK80156.1"/>
    </source>
</evidence>
<protein>
    <submittedName>
        <fullName evidence="2">Uncharacterized protein</fullName>
    </submittedName>
</protein>
<name>A0A7T6ZBT5_9BACI</name>
<feature type="transmembrane region" description="Helical" evidence="1">
    <location>
        <begin position="12"/>
        <end position="32"/>
    </location>
</feature>
<dbReference type="Proteomes" id="UP000595349">
    <property type="component" value="Chromosome"/>
</dbReference>
<dbReference type="RefSeq" id="WP_200084154.1">
    <property type="nucleotide sequence ID" value="NZ_CP054706.1"/>
</dbReference>
<keyword evidence="1" id="KW-0812">Transmembrane</keyword>
<reference evidence="2 3" key="1">
    <citation type="submission" date="2020-06" db="EMBL/GenBank/DDBJ databases">
        <title>Genomic analysis of Salicibibacter sp. NKC21-4.</title>
        <authorList>
            <person name="Oh Y.J."/>
        </authorList>
    </citation>
    <scope>NUCLEOTIDE SEQUENCE [LARGE SCALE GENOMIC DNA]</scope>
    <source>
        <strain evidence="2 3">NKC21-4</strain>
    </source>
</reference>
<proteinExistence type="predicted"/>
<sequence length="64" mass="7131">MRTKRIRNWMIGLMLMVMAIITISITSSYNGFTAAKSTCGESNGTITEENLDLLALNWSLSCEK</sequence>